<keyword evidence="4 5" id="KW-0472">Membrane</keyword>
<dbReference type="GO" id="GO:0045202">
    <property type="term" value="C:synapse"/>
    <property type="evidence" value="ECO:0007669"/>
    <property type="project" value="GOC"/>
</dbReference>
<dbReference type="InterPro" id="IPR004841">
    <property type="entry name" value="AA-permease/SLC12A_dom"/>
</dbReference>
<sequence>MLSPSAWWDTSGHKSKQKLGTFLGVFLPCIQNIFGVLLFVRMPWIAGVAGGLQFFLMVGFCCLCTTITTLSMSAIATNGKVPAGGSYFMISRSIGPEFGGAVGILFYLGTSMAAAMYLVGSVEVFLVGFFHSIVAAITVC</sequence>
<evidence type="ECO:0000256" key="4">
    <source>
        <dbReference type="ARBA" id="ARBA00023136"/>
    </source>
</evidence>
<dbReference type="STRING" id="60517.A0A0R3VZT7"/>
<dbReference type="InterPro" id="IPR004842">
    <property type="entry name" value="SLC12A_fam"/>
</dbReference>
<keyword evidence="3 5" id="KW-1133">Transmembrane helix</keyword>
<evidence type="ECO:0000313" key="8">
    <source>
        <dbReference type="Proteomes" id="UP000282613"/>
    </source>
</evidence>
<reference evidence="7 8" key="2">
    <citation type="submission" date="2018-11" db="EMBL/GenBank/DDBJ databases">
        <authorList>
            <consortium name="Pathogen Informatics"/>
        </authorList>
    </citation>
    <scope>NUCLEOTIDE SEQUENCE [LARGE SCALE GENOMIC DNA]</scope>
</reference>
<dbReference type="GO" id="GO:1990573">
    <property type="term" value="P:potassium ion import across plasma membrane"/>
    <property type="evidence" value="ECO:0007669"/>
    <property type="project" value="TreeGrafter"/>
</dbReference>
<evidence type="ECO:0000256" key="3">
    <source>
        <dbReference type="ARBA" id="ARBA00022989"/>
    </source>
</evidence>
<dbReference type="GO" id="GO:0007268">
    <property type="term" value="P:chemical synaptic transmission"/>
    <property type="evidence" value="ECO:0007669"/>
    <property type="project" value="TreeGrafter"/>
</dbReference>
<evidence type="ECO:0000256" key="5">
    <source>
        <dbReference type="SAM" id="Phobius"/>
    </source>
</evidence>
<dbReference type="WBParaSite" id="TASK_0000293101-mRNA-1">
    <property type="protein sequence ID" value="TASK_0000293101-mRNA-1"/>
    <property type="gene ID" value="TASK_0000293101"/>
</dbReference>
<evidence type="ECO:0000313" key="9">
    <source>
        <dbReference type="WBParaSite" id="TASK_0000293101-mRNA-1"/>
    </source>
</evidence>
<dbReference type="GO" id="GO:0005886">
    <property type="term" value="C:plasma membrane"/>
    <property type="evidence" value="ECO:0007669"/>
    <property type="project" value="TreeGrafter"/>
</dbReference>
<dbReference type="PANTHER" id="PTHR11827">
    <property type="entry name" value="SOLUTE CARRIER FAMILY 12, CATION COTRANSPORTERS"/>
    <property type="match status" value="1"/>
</dbReference>
<dbReference type="GO" id="GO:0055075">
    <property type="term" value="P:potassium ion homeostasis"/>
    <property type="evidence" value="ECO:0007669"/>
    <property type="project" value="TreeGrafter"/>
</dbReference>
<keyword evidence="2 5" id="KW-0812">Transmembrane</keyword>
<feature type="transmembrane region" description="Helical" evidence="5">
    <location>
        <begin position="115"/>
        <end position="139"/>
    </location>
</feature>
<proteinExistence type="predicted"/>
<feature type="transmembrane region" description="Helical" evidence="5">
    <location>
        <begin position="52"/>
        <end position="75"/>
    </location>
</feature>
<evidence type="ECO:0000256" key="1">
    <source>
        <dbReference type="ARBA" id="ARBA00004141"/>
    </source>
</evidence>
<dbReference type="GO" id="GO:0006884">
    <property type="term" value="P:cell volume homeostasis"/>
    <property type="evidence" value="ECO:0007669"/>
    <property type="project" value="TreeGrafter"/>
</dbReference>
<dbReference type="OrthoDB" id="2020542at2759"/>
<accession>A0A0R3VZT7</accession>
<dbReference type="GO" id="GO:0015379">
    <property type="term" value="F:potassium:chloride symporter activity"/>
    <property type="evidence" value="ECO:0007669"/>
    <property type="project" value="TreeGrafter"/>
</dbReference>
<evidence type="ECO:0000256" key="2">
    <source>
        <dbReference type="ARBA" id="ARBA00022692"/>
    </source>
</evidence>
<dbReference type="GO" id="GO:0055064">
    <property type="term" value="P:chloride ion homeostasis"/>
    <property type="evidence" value="ECO:0007669"/>
    <property type="project" value="TreeGrafter"/>
</dbReference>
<name>A0A0R3VZT7_TAEAS</name>
<dbReference type="PANTHER" id="PTHR11827:SF73">
    <property type="entry name" value="KAZACHOC, ISOFORM G"/>
    <property type="match status" value="1"/>
</dbReference>
<dbReference type="AlphaFoldDB" id="A0A0R3VZT7"/>
<dbReference type="Proteomes" id="UP000282613">
    <property type="component" value="Unassembled WGS sequence"/>
</dbReference>
<evidence type="ECO:0000259" key="6">
    <source>
        <dbReference type="Pfam" id="PF00324"/>
    </source>
</evidence>
<feature type="transmembrane region" description="Helical" evidence="5">
    <location>
        <begin position="20"/>
        <end position="40"/>
    </location>
</feature>
<gene>
    <name evidence="7" type="ORF">TASK_LOCUS2932</name>
</gene>
<feature type="domain" description="Amino acid permease/ SLC12A" evidence="6">
    <location>
        <begin position="24"/>
        <end position="126"/>
    </location>
</feature>
<protein>
    <submittedName>
        <fullName evidence="9">AA_permease domain-containing protein</fullName>
    </submittedName>
</protein>
<dbReference type="Gene3D" id="1.20.1740.10">
    <property type="entry name" value="Amino acid/polyamine transporter I"/>
    <property type="match status" value="1"/>
</dbReference>
<dbReference type="EMBL" id="UYRS01004164">
    <property type="protein sequence ID" value="VDK26642.1"/>
    <property type="molecule type" value="Genomic_DNA"/>
</dbReference>
<organism evidence="9">
    <name type="scientific">Taenia asiatica</name>
    <name type="common">Asian tapeworm</name>
    <dbReference type="NCBI Taxonomy" id="60517"/>
    <lineage>
        <taxon>Eukaryota</taxon>
        <taxon>Metazoa</taxon>
        <taxon>Spiralia</taxon>
        <taxon>Lophotrochozoa</taxon>
        <taxon>Platyhelminthes</taxon>
        <taxon>Cestoda</taxon>
        <taxon>Eucestoda</taxon>
        <taxon>Cyclophyllidea</taxon>
        <taxon>Taeniidae</taxon>
        <taxon>Taenia</taxon>
    </lineage>
</organism>
<evidence type="ECO:0000313" key="7">
    <source>
        <dbReference type="EMBL" id="VDK26642.1"/>
    </source>
</evidence>
<reference evidence="9" key="1">
    <citation type="submission" date="2017-02" db="UniProtKB">
        <authorList>
            <consortium name="WormBaseParasite"/>
        </authorList>
    </citation>
    <scope>IDENTIFICATION</scope>
</reference>
<keyword evidence="8" id="KW-1185">Reference proteome</keyword>
<feature type="transmembrane region" description="Helical" evidence="5">
    <location>
        <begin position="87"/>
        <end position="108"/>
    </location>
</feature>
<dbReference type="Pfam" id="PF00324">
    <property type="entry name" value="AA_permease"/>
    <property type="match status" value="1"/>
</dbReference>
<comment type="subcellular location">
    <subcellularLocation>
        <location evidence="1">Membrane</location>
        <topology evidence="1">Multi-pass membrane protein</topology>
    </subcellularLocation>
</comment>